<evidence type="ECO:0000259" key="7">
    <source>
        <dbReference type="PROSITE" id="PS51006"/>
    </source>
</evidence>
<keyword evidence="3 5" id="KW-0745">Spermidine biosynthesis</keyword>
<evidence type="ECO:0000256" key="1">
    <source>
        <dbReference type="ARBA" id="ARBA00007867"/>
    </source>
</evidence>
<comment type="caution">
    <text evidence="8">The sequence shown here is derived from an EMBL/GenBank/DDBJ whole genome shotgun (WGS) entry which is preliminary data.</text>
</comment>
<keyword evidence="5" id="KW-1133">Transmembrane helix</keyword>
<dbReference type="InterPro" id="IPR030373">
    <property type="entry name" value="PABS_CS"/>
</dbReference>
<evidence type="ECO:0000256" key="4">
    <source>
        <dbReference type="ARBA" id="ARBA00023115"/>
    </source>
</evidence>
<dbReference type="Proteomes" id="UP000178449">
    <property type="component" value="Unassembled WGS sequence"/>
</dbReference>
<keyword evidence="5" id="KW-1003">Cell membrane</keyword>
<keyword evidence="5" id="KW-0472">Membrane</keyword>
<feature type="transmembrane region" description="Helical" evidence="5">
    <location>
        <begin position="79"/>
        <end position="101"/>
    </location>
</feature>
<feature type="binding site" evidence="5">
    <location>
        <position position="248"/>
    </location>
    <ligand>
        <name>S-methyl-5'-thioadenosine</name>
        <dbReference type="ChEBI" id="CHEBI:17509"/>
    </ligand>
</feature>
<feature type="binding site" evidence="5">
    <location>
        <position position="303"/>
    </location>
    <ligand>
        <name>spermidine</name>
        <dbReference type="ChEBI" id="CHEBI:57834"/>
    </ligand>
</feature>
<dbReference type="UniPathway" id="UPA00248">
    <property type="reaction ID" value="UER00314"/>
</dbReference>
<feature type="transmembrane region" description="Helical" evidence="5">
    <location>
        <begin position="12"/>
        <end position="30"/>
    </location>
</feature>
<dbReference type="GO" id="GO:0005886">
    <property type="term" value="C:plasma membrane"/>
    <property type="evidence" value="ECO:0007669"/>
    <property type="project" value="UniProtKB-SubCell"/>
</dbReference>
<accession>A0A1F6GFV8</accession>
<protein>
    <recommendedName>
        <fullName evidence="5">Polyamine aminopropyltransferase</fullName>
    </recommendedName>
    <alternativeName>
        <fullName evidence="5">Putrescine aminopropyltransferase</fullName>
        <shortName evidence="5">PAPT</shortName>
    </alternativeName>
    <alternativeName>
        <fullName evidence="5">Spermidine synthase</fullName>
        <shortName evidence="5">SPDS</shortName>
        <shortName evidence="5">SPDSY</shortName>
        <ecNumber evidence="5">2.5.1.16</ecNumber>
    </alternativeName>
</protein>
<keyword evidence="2 5" id="KW-0808">Transferase</keyword>
<dbReference type="InterPro" id="IPR030374">
    <property type="entry name" value="PABS"/>
</dbReference>
<dbReference type="EMBL" id="MFNE01000006">
    <property type="protein sequence ID" value="OGG96989.1"/>
    <property type="molecule type" value="Genomic_DNA"/>
</dbReference>
<feature type="transmembrane region" description="Helical" evidence="5">
    <location>
        <begin position="205"/>
        <end position="223"/>
    </location>
</feature>
<dbReference type="GO" id="GO:0004766">
    <property type="term" value="F:spermidine synthase activity"/>
    <property type="evidence" value="ECO:0007669"/>
    <property type="project" value="UniProtKB-UniRule"/>
</dbReference>
<dbReference type="AlphaFoldDB" id="A0A1F6GFV8"/>
<dbReference type="Gene3D" id="3.40.50.150">
    <property type="entry name" value="Vaccinia Virus protein VP39"/>
    <property type="match status" value="1"/>
</dbReference>
<dbReference type="PROSITE" id="PS51006">
    <property type="entry name" value="PABS_2"/>
    <property type="match status" value="1"/>
</dbReference>
<dbReference type="SUPFAM" id="SSF53335">
    <property type="entry name" value="S-adenosyl-L-methionine-dependent methyltransferases"/>
    <property type="match status" value="1"/>
</dbReference>
<proteinExistence type="inferred from homology"/>
<feature type="binding site" evidence="5">
    <location>
        <position position="323"/>
    </location>
    <ligand>
        <name>S-methyl-5'-thioadenosine</name>
        <dbReference type="ChEBI" id="CHEBI:17509"/>
    </ligand>
</feature>
<dbReference type="InterPro" id="IPR029063">
    <property type="entry name" value="SAM-dependent_MTases_sf"/>
</dbReference>
<organism evidence="8 9">
    <name type="scientific">Candidatus Lambdaproteobacteria bacterium RIFOXYD2_FULL_50_16</name>
    <dbReference type="NCBI Taxonomy" id="1817772"/>
    <lineage>
        <taxon>Bacteria</taxon>
        <taxon>Pseudomonadati</taxon>
        <taxon>Pseudomonadota</taxon>
        <taxon>Candidatus Lambdaproteobacteria</taxon>
    </lineage>
</organism>
<keyword evidence="4 5" id="KW-0620">Polyamine biosynthesis</keyword>
<evidence type="ECO:0000313" key="8">
    <source>
        <dbReference type="EMBL" id="OGG96989.1"/>
    </source>
</evidence>
<gene>
    <name evidence="5" type="primary">speE</name>
    <name evidence="8" type="ORF">A2527_02725</name>
</gene>
<evidence type="ECO:0000256" key="3">
    <source>
        <dbReference type="ARBA" id="ARBA00023066"/>
    </source>
</evidence>
<evidence type="ECO:0000313" key="9">
    <source>
        <dbReference type="Proteomes" id="UP000178449"/>
    </source>
</evidence>
<dbReference type="NCBIfam" id="NF002956">
    <property type="entry name" value="PRK03612.1"/>
    <property type="match status" value="1"/>
</dbReference>
<comment type="similarity">
    <text evidence="1 5">Belongs to the spermidine/spermine synthase family.</text>
</comment>
<dbReference type="STRING" id="1817772.A2527_02725"/>
<evidence type="ECO:0000256" key="5">
    <source>
        <dbReference type="HAMAP-Rule" id="MF_00198"/>
    </source>
</evidence>
<name>A0A1F6GFV8_9PROT</name>
<reference evidence="8 9" key="1">
    <citation type="journal article" date="2016" name="Nat. Commun.">
        <title>Thousands of microbial genomes shed light on interconnected biogeochemical processes in an aquifer system.</title>
        <authorList>
            <person name="Anantharaman K."/>
            <person name="Brown C.T."/>
            <person name="Hug L.A."/>
            <person name="Sharon I."/>
            <person name="Castelle C.J."/>
            <person name="Probst A.J."/>
            <person name="Thomas B.C."/>
            <person name="Singh A."/>
            <person name="Wilkins M.J."/>
            <person name="Karaoz U."/>
            <person name="Brodie E.L."/>
            <person name="Williams K.H."/>
            <person name="Hubbard S.S."/>
            <person name="Banfield J.F."/>
        </authorList>
    </citation>
    <scope>NUCLEOTIDE SEQUENCE [LARGE SCALE GENOMIC DNA]</scope>
</reference>
<dbReference type="HAMAP" id="MF_00198">
    <property type="entry name" value="Spermidine_synth"/>
    <property type="match status" value="1"/>
</dbReference>
<feature type="transmembrane region" description="Helical" evidence="5">
    <location>
        <begin position="107"/>
        <end position="130"/>
    </location>
</feature>
<dbReference type="EC" id="2.5.1.16" evidence="5"/>
<dbReference type="Pfam" id="PF01564">
    <property type="entry name" value="Spermine_synth"/>
    <property type="match status" value="2"/>
</dbReference>
<keyword evidence="5" id="KW-0812">Transmembrane</keyword>
<dbReference type="PANTHER" id="PTHR43317">
    <property type="entry name" value="THERMOSPERMINE SYNTHASE ACAULIS5"/>
    <property type="match status" value="1"/>
</dbReference>
<feature type="transmembrane region" description="Helical" evidence="5">
    <location>
        <begin position="176"/>
        <end position="195"/>
    </location>
</feature>
<dbReference type="Gene3D" id="1.20.1250.20">
    <property type="entry name" value="MFS general substrate transporter like domains"/>
    <property type="match status" value="1"/>
</dbReference>
<feature type="transmembrane region" description="Helical" evidence="5">
    <location>
        <begin position="151"/>
        <end position="170"/>
    </location>
</feature>
<dbReference type="SUPFAM" id="SSF103473">
    <property type="entry name" value="MFS general substrate transporter"/>
    <property type="match status" value="1"/>
</dbReference>
<comment type="subunit">
    <text evidence="5">Homodimer or homotetramer.</text>
</comment>
<dbReference type="GO" id="GO:0010487">
    <property type="term" value="F:thermospermine synthase activity"/>
    <property type="evidence" value="ECO:0007669"/>
    <property type="project" value="UniProtKB-ARBA"/>
</dbReference>
<comment type="catalytic activity">
    <reaction evidence="5">
        <text>S-adenosyl 3-(methylsulfanyl)propylamine + putrescine = S-methyl-5'-thioadenosine + spermidine + H(+)</text>
        <dbReference type="Rhea" id="RHEA:12721"/>
        <dbReference type="ChEBI" id="CHEBI:15378"/>
        <dbReference type="ChEBI" id="CHEBI:17509"/>
        <dbReference type="ChEBI" id="CHEBI:57443"/>
        <dbReference type="ChEBI" id="CHEBI:57834"/>
        <dbReference type="ChEBI" id="CHEBI:326268"/>
        <dbReference type="EC" id="2.5.1.16"/>
    </reaction>
</comment>
<dbReference type="InterPro" id="IPR036259">
    <property type="entry name" value="MFS_trans_sf"/>
</dbReference>
<evidence type="ECO:0000256" key="6">
    <source>
        <dbReference type="PROSITE-ProRule" id="PRU00354"/>
    </source>
</evidence>
<dbReference type="PANTHER" id="PTHR43317:SF1">
    <property type="entry name" value="THERMOSPERMINE SYNTHASE ACAULIS5"/>
    <property type="match status" value="1"/>
</dbReference>
<comment type="subcellular location">
    <subcellularLocation>
        <location evidence="5">Cell membrane</location>
        <topology evidence="5">Multi-pass membrane protein</topology>
    </subcellularLocation>
</comment>
<evidence type="ECO:0000256" key="2">
    <source>
        <dbReference type="ARBA" id="ARBA00022679"/>
    </source>
</evidence>
<dbReference type="GO" id="GO:0008295">
    <property type="term" value="P:spermidine biosynthetic process"/>
    <property type="evidence" value="ECO:0007669"/>
    <property type="project" value="UniProtKB-UniRule"/>
</dbReference>
<comment type="pathway">
    <text evidence="5">Amine and polyamine biosynthesis; spermidine biosynthesis; spermidine from putrescine: step 1/1.</text>
</comment>
<dbReference type="InterPro" id="IPR001045">
    <property type="entry name" value="Spermi_synthase"/>
</dbReference>
<comment type="function">
    <text evidence="5">Catalyzes the irreversible transfer of a propylamine group from the amino donor S-adenosylmethioninamine (decarboxy-AdoMet) to putrescine (1,4-diaminobutane) to yield spermidine.</text>
</comment>
<feature type="domain" description="PABS" evidence="7">
    <location>
        <begin position="191"/>
        <end position="489"/>
    </location>
</feature>
<dbReference type="PROSITE" id="PS01330">
    <property type="entry name" value="PABS_1"/>
    <property type="match status" value="1"/>
</dbReference>
<feature type="binding site" evidence="5">
    <location>
        <begin position="392"/>
        <end position="393"/>
    </location>
    <ligand>
        <name>S-methyl-5'-thioadenosine</name>
        <dbReference type="ChEBI" id="CHEBI:17509"/>
    </ligand>
</feature>
<feature type="binding site" evidence="5">
    <location>
        <position position="279"/>
    </location>
    <ligand>
        <name>spermidine</name>
        <dbReference type="ChEBI" id="CHEBI:57834"/>
    </ligand>
</feature>
<feature type="transmembrane region" description="Helical" evidence="5">
    <location>
        <begin position="50"/>
        <end position="67"/>
    </location>
</feature>
<comment type="caution">
    <text evidence="5">Lacks conserved residue(s) required for the propagation of feature annotation.</text>
</comment>
<feature type="active site" description="Proton acceptor" evidence="5 6">
    <location>
        <position position="410"/>
    </location>
</feature>
<sequence length="558" mass="62593">MSPLNSTQAKRLSLVLGLSMLFVGVCGLSYEYSFSKLASDVLGNATKQWALVIGVMMLFMGLGADLQKYLSDQNLVDRFIGLEILLGIVGGWGITLSWYVFGQWHDAFVLVHYGLIALVGLLIGLEIPLLTRVNETCLPSLKENLGMILKMDYIGSFLGALIWVYLLTKYFNLLEITYLLGLINLAVALAALWFFRDFVKYPRRLAMLGGLAMLALGIGFWQGEPLRLALEQRLFKDPIILAKTTPYQRILLTKNLRGELDCYINGHLQFSSRDEWIYHEFLVHPALRAIENPKRVLVLGGGDGLAVREILKYPSIEQIDLVDLDPAMTDLAQTQPDLVKLNQGAFQNAKTKLLASQGVSPGESYLLEQQGQGFFRRQKKSEAVELAVYNLDAFLFAQSAPGIYDAIILDFPDPNDLNLSKLYSVEFYQLLKDKLVLGGVLVQQATSPAFAKEPFLIIGKSMEQAGFSTLPIHHLVPSFGDWGFWLAGHREAFGNRGLREQVLTERPLAEGVRYLTPELIGASTQFGQKQLDWTDLEPNHLLKDSLFAHYREAWERLQ</sequence>